<dbReference type="InterPro" id="IPR006094">
    <property type="entry name" value="Oxid_FAD_bind_N"/>
</dbReference>
<dbReference type="PROSITE" id="PS00862">
    <property type="entry name" value="OX2_COVAL_FAD"/>
    <property type="match status" value="1"/>
</dbReference>
<dbReference type="InterPro" id="IPR016166">
    <property type="entry name" value="FAD-bd_PCMH"/>
</dbReference>
<comment type="pathway">
    <text evidence="2 10">Cofactor biosynthesis; D-erythroascorbate biosynthesis; dehydro-D-arabinono-1,4-lactone from D-arabinose: step 2/2.</text>
</comment>
<dbReference type="STRING" id="559304.G8YBY9"/>
<comment type="subcellular location">
    <subcellularLocation>
        <location evidence="10">Mitochondrion membrane</location>
    </subcellularLocation>
</comment>
<dbReference type="PROSITE" id="PS51387">
    <property type="entry name" value="FAD_PCMH"/>
    <property type="match status" value="1"/>
</dbReference>
<keyword evidence="13" id="KW-1185">Reference proteome</keyword>
<dbReference type="EMBL" id="FO082050">
    <property type="protein sequence ID" value="CCE82470.1"/>
    <property type="molecule type" value="Genomic_DNA"/>
</dbReference>
<dbReference type="InterPro" id="IPR007173">
    <property type="entry name" value="ALO_C"/>
</dbReference>
<dbReference type="HOGENOM" id="CLU_003896_4_1_1"/>
<dbReference type="OrthoDB" id="610608at2759"/>
<dbReference type="OMA" id="KTRHDAG"/>
<dbReference type="AlphaFoldDB" id="G8YBY9"/>
<keyword evidence="10" id="KW-0496">Mitochondrion</keyword>
<evidence type="ECO:0000256" key="4">
    <source>
        <dbReference type="ARBA" id="ARBA00013136"/>
    </source>
</evidence>
<keyword evidence="7 10" id="KW-0274">FAD</keyword>
<dbReference type="InterPro" id="IPR010031">
    <property type="entry name" value="FAD_lactone_oxidase-like"/>
</dbReference>
<evidence type="ECO:0000256" key="5">
    <source>
        <dbReference type="ARBA" id="ARBA00016426"/>
    </source>
</evidence>
<dbReference type="InterPro" id="IPR030654">
    <property type="entry name" value="Sugar_lactone_oxidase"/>
</dbReference>
<feature type="domain" description="FAD-binding PCMH-type" evidence="11">
    <location>
        <begin position="48"/>
        <end position="234"/>
    </location>
</feature>
<evidence type="ECO:0000256" key="6">
    <source>
        <dbReference type="ARBA" id="ARBA00022630"/>
    </source>
</evidence>
<dbReference type="PANTHER" id="PTHR43762:SF1">
    <property type="entry name" value="D-ARABINONO-1,4-LACTONE OXIDASE"/>
    <property type="match status" value="1"/>
</dbReference>
<dbReference type="Proteomes" id="UP000005222">
    <property type="component" value="Chromosome J"/>
</dbReference>
<dbReference type="FunCoup" id="G8YBY9">
    <property type="interactions" value="131"/>
</dbReference>
<evidence type="ECO:0000313" key="12">
    <source>
        <dbReference type="EMBL" id="CCE82470.1"/>
    </source>
</evidence>
<evidence type="ECO:0000259" key="11">
    <source>
        <dbReference type="PROSITE" id="PS51387"/>
    </source>
</evidence>
<reference evidence="12 13" key="1">
    <citation type="journal article" date="2012" name="G3 (Bethesda)">
        <title>Pichia sorbitophila, an interspecies yeast hybrid reveals early steps of genome resolution following polyploidization.</title>
        <authorList>
            <person name="Leh Louis V."/>
            <person name="Despons L."/>
            <person name="Friedrich A."/>
            <person name="Martin T."/>
            <person name="Durrens P."/>
            <person name="Casaregola S."/>
            <person name="Neuveglise C."/>
            <person name="Fairhead C."/>
            <person name="Marck C."/>
            <person name="Cruz J.A."/>
            <person name="Straub M.L."/>
            <person name="Kugler V."/>
            <person name="Sacerdot C."/>
            <person name="Uzunov Z."/>
            <person name="Thierry A."/>
            <person name="Weiss S."/>
            <person name="Bleykasten C."/>
            <person name="De Montigny J."/>
            <person name="Jacques N."/>
            <person name="Jung P."/>
            <person name="Lemaire M."/>
            <person name="Mallet S."/>
            <person name="Morel G."/>
            <person name="Richard G.F."/>
            <person name="Sarkar A."/>
            <person name="Savel G."/>
            <person name="Schacherer J."/>
            <person name="Seret M.L."/>
            <person name="Talla E."/>
            <person name="Samson G."/>
            <person name="Jubin C."/>
            <person name="Poulain J."/>
            <person name="Vacherie B."/>
            <person name="Barbe V."/>
            <person name="Pelletier E."/>
            <person name="Sherman D.J."/>
            <person name="Westhof E."/>
            <person name="Weissenbach J."/>
            <person name="Baret P.V."/>
            <person name="Wincker P."/>
            <person name="Gaillardin C."/>
            <person name="Dujon B."/>
            <person name="Souciet J.L."/>
        </authorList>
    </citation>
    <scope>NUCLEOTIDE SEQUENCE [LARGE SCALE GENOMIC DNA]</scope>
    <source>
        <strain evidence="13">ATCC MYA-4447 / BCRC 22081 / CBS 7064 / NBRC 10061 / NRRL Y-12695</strain>
    </source>
</reference>
<dbReference type="Gene3D" id="3.30.465.10">
    <property type="match status" value="1"/>
</dbReference>
<dbReference type="InParanoid" id="G8YBY9"/>
<comment type="catalytic activity">
    <reaction evidence="10">
        <text>D-arabinono-1,4-lactone + O2 = dehydro-D-arabinono-1,4-lactone + H2O2 + H(+)</text>
        <dbReference type="Rhea" id="RHEA:23756"/>
        <dbReference type="ChEBI" id="CHEBI:15378"/>
        <dbReference type="ChEBI" id="CHEBI:15379"/>
        <dbReference type="ChEBI" id="CHEBI:16240"/>
        <dbReference type="ChEBI" id="CHEBI:16292"/>
        <dbReference type="ChEBI" id="CHEBI:58277"/>
        <dbReference type="EC" id="1.1.3.37"/>
    </reaction>
</comment>
<evidence type="ECO:0000256" key="8">
    <source>
        <dbReference type="ARBA" id="ARBA00023002"/>
    </source>
</evidence>
<dbReference type="EC" id="1.1.3.37" evidence="4 10"/>
<dbReference type="InterPro" id="IPR016169">
    <property type="entry name" value="FAD-bd_PCMH_sub2"/>
</dbReference>
<dbReference type="GO" id="GO:0031966">
    <property type="term" value="C:mitochondrial membrane"/>
    <property type="evidence" value="ECO:0007669"/>
    <property type="project" value="UniProtKB-SubCell"/>
</dbReference>
<dbReference type="Gene3D" id="3.30.70.2520">
    <property type="match status" value="1"/>
</dbReference>
<evidence type="ECO:0000256" key="10">
    <source>
        <dbReference type="RuleBase" id="RU367158"/>
    </source>
</evidence>
<proteinExistence type="inferred from homology"/>
<dbReference type="InterPro" id="IPR036318">
    <property type="entry name" value="FAD-bd_PCMH-like_sf"/>
</dbReference>
<dbReference type="InterPro" id="IPR016167">
    <property type="entry name" value="FAD-bd_PCMH_sub1"/>
</dbReference>
<dbReference type="PIRSF" id="PIRSF000136">
    <property type="entry name" value="LGO_GLO"/>
    <property type="match status" value="1"/>
</dbReference>
<dbReference type="PANTHER" id="PTHR43762">
    <property type="entry name" value="L-GULONOLACTONE OXIDASE"/>
    <property type="match status" value="1"/>
</dbReference>
<evidence type="ECO:0000313" key="13">
    <source>
        <dbReference type="Proteomes" id="UP000005222"/>
    </source>
</evidence>
<organism evidence="12 13">
    <name type="scientific">Pichia sorbitophila (strain ATCC MYA-4447 / BCRC 22081 / CBS 7064 / NBRC 10061 / NRRL Y-12695)</name>
    <name type="common">Hybrid yeast</name>
    <dbReference type="NCBI Taxonomy" id="559304"/>
    <lineage>
        <taxon>Eukaryota</taxon>
        <taxon>Fungi</taxon>
        <taxon>Dikarya</taxon>
        <taxon>Ascomycota</taxon>
        <taxon>Saccharomycotina</taxon>
        <taxon>Pichiomycetes</taxon>
        <taxon>Debaryomycetaceae</taxon>
        <taxon>Millerozyma</taxon>
    </lineage>
</organism>
<accession>G8YBY9</accession>
<comment type="cofactor">
    <cofactor evidence="1 10">
        <name>FAD</name>
        <dbReference type="ChEBI" id="CHEBI:57692"/>
    </cofactor>
</comment>
<dbReference type="GO" id="GO:0003885">
    <property type="term" value="F:D-arabinono-1,4-lactone oxidase activity"/>
    <property type="evidence" value="ECO:0007669"/>
    <property type="project" value="UniProtKB-UniRule"/>
</dbReference>
<evidence type="ECO:0000256" key="7">
    <source>
        <dbReference type="ARBA" id="ARBA00022827"/>
    </source>
</evidence>
<dbReference type="SUPFAM" id="SSF56176">
    <property type="entry name" value="FAD-binding/transporter-associated domain-like"/>
    <property type="match status" value="1"/>
</dbReference>
<evidence type="ECO:0000256" key="9">
    <source>
        <dbReference type="ARBA" id="ARBA00033418"/>
    </source>
</evidence>
<dbReference type="eggNOG" id="KOG4730">
    <property type="taxonomic scope" value="Eukaryota"/>
</dbReference>
<dbReference type="Gene3D" id="3.30.43.10">
    <property type="entry name" value="Uridine Diphospho-n-acetylenolpyruvylglucosamine Reductase, domain 2"/>
    <property type="match status" value="1"/>
</dbReference>
<keyword evidence="6 10" id="KW-0285">Flavoprotein</keyword>
<comment type="similarity">
    <text evidence="3 10">Belongs to the oxygen-dependent FAD-linked oxidoreductase family.</text>
</comment>
<dbReference type="NCBIfam" id="TIGR01678">
    <property type="entry name" value="FAD_lactone_ox"/>
    <property type="match status" value="1"/>
</dbReference>
<gene>
    <name evidence="12" type="primary">Piso0_002197</name>
    <name evidence="12" type="ORF">GNLVRS01_PISO0J06785g</name>
</gene>
<evidence type="ECO:0000256" key="1">
    <source>
        <dbReference type="ARBA" id="ARBA00001974"/>
    </source>
</evidence>
<protein>
    <recommendedName>
        <fullName evidence="5 10">D-arabinono-1,4-lactone oxidase</fullName>
        <shortName evidence="10">ALO</shortName>
        <ecNumber evidence="4 10">1.1.3.37</ecNumber>
    </recommendedName>
    <alternativeName>
        <fullName evidence="9 10">L-galactono-gamma-lactone oxidase</fullName>
    </alternativeName>
</protein>
<dbReference type="GO" id="GO:0071949">
    <property type="term" value="F:FAD binding"/>
    <property type="evidence" value="ECO:0007669"/>
    <property type="project" value="UniProtKB-UniRule"/>
</dbReference>
<name>G8YBY9_PICSO</name>
<evidence type="ECO:0000256" key="2">
    <source>
        <dbReference type="ARBA" id="ARBA00005083"/>
    </source>
</evidence>
<dbReference type="UniPathway" id="UPA00771">
    <property type="reaction ID" value="UER00766"/>
</dbReference>
<dbReference type="Pfam" id="PF04030">
    <property type="entry name" value="ALO"/>
    <property type="match status" value="1"/>
</dbReference>
<dbReference type="InterPro" id="IPR006093">
    <property type="entry name" value="Oxy_OxRdtase_FAD_BS"/>
</dbReference>
<sequence length="581" mass="65924">MGIIGTSDKPQVRSRSQIISVEMSEGIPESLRGFVSRKVFHKTWAGTFYCKPQAIFQPRSVEEVQELVNQARICGKTIMTVGSGHSPSDLTMTNEWLCNLDKLNRVIEKKEIYGCKINAASDDDVEVKFVDLTAEAGCRLYELNEYVKSHDLAIQNLGSISEQSLAGIISTGTHGSSQYHGLVCQQYVSIELINSAGQLVTCSSIENEDLFRAALLSLGKVGIIVRVTIRTIPRYTIKSKQEIISFDTLLKNWDNIWLDSEFIRIWWFPYTSKCVCWRASKTDEPLLEPKPSWYGSFTGRLFYQATLWISVHILPRLTPFIERFVFKHQYGDVETLGKGEYAVQNSVEALNMDCLFSQLVNEWATPLNYGVDVLTKLNDVIQEASKNNEFYVHAPIEVRCSNVTYSDTPFIDEETEKPSLYPPKSWLAKRNRLSAGPILGNNLRPYLDAGVSLPYVDDCSKVTNNQLTLFINATMYRPFSTHVDTKKWYGIFERIMTEANGRPHWAKNFIGLDGNHVTSSDSDLQKSYGGHHSYTMKGFQPLMEKWLGNRLHDFNKVRKSTDPDGIFLSGKSWSDRNGFPN</sequence>
<keyword evidence="8 10" id="KW-0560">Oxidoreductase</keyword>
<evidence type="ECO:0000256" key="3">
    <source>
        <dbReference type="ARBA" id="ARBA00005466"/>
    </source>
</evidence>
<dbReference type="Pfam" id="PF01565">
    <property type="entry name" value="FAD_binding_4"/>
    <property type="match status" value="1"/>
</dbReference>